<protein>
    <submittedName>
        <fullName evidence="2">Uncharacterized protein</fullName>
    </submittedName>
</protein>
<dbReference type="OrthoDB" id="280053at2"/>
<dbReference type="eggNOG" id="COG3319">
    <property type="taxonomic scope" value="Bacteria"/>
</dbReference>
<dbReference type="InterPro" id="IPR029058">
    <property type="entry name" value="AB_hydrolase_fold"/>
</dbReference>
<proteinExistence type="predicted"/>
<feature type="region of interest" description="Disordered" evidence="1">
    <location>
        <begin position="203"/>
        <end position="226"/>
    </location>
</feature>
<dbReference type="AlphaFoldDB" id="A3JZQ9"/>
<dbReference type="RefSeq" id="WP_005856313.1">
    <property type="nucleotide sequence ID" value="NZ_AAYA01000002.1"/>
</dbReference>
<dbReference type="Gene3D" id="3.40.50.1820">
    <property type="entry name" value="alpha/beta hydrolase"/>
    <property type="match status" value="1"/>
</dbReference>
<comment type="caution">
    <text evidence="2">The sequence shown here is derived from an EMBL/GenBank/DDBJ whole genome shotgun (WGS) entry which is preliminary data.</text>
</comment>
<evidence type="ECO:0000313" key="3">
    <source>
        <dbReference type="Proteomes" id="UP000005713"/>
    </source>
</evidence>
<organism evidence="2 3">
    <name type="scientific">Sagittula stellata (strain ATCC 700073 / DSM 11524 / E-37)</name>
    <dbReference type="NCBI Taxonomy" id="388399"/>
    <lineage>
        <taxon>Bacteria</taxon>
        <taxon>Pseudomonadati</taxon>
        <taxon>Pseudomonadota</taxon>
        <taxon>Alphaproteobacteria</taxon>
        <taxon>Rhodobacterales</taxon>
        <taxon>Roseobacteraceae</taxon>
        <taxon>Sagittula</taxon>
    </lineage>
</organism>
<gene>
    <name evidence="2" type="ORF">SSE37_09138</name>
</gene>
<name>A3JZQ9_SAGS3</name>
<keyword evidence="3" id="KW-1185">Reference proteome</keyword>
<reference evidence="2 3" key="1">
    <citation type="submission" date="2006-06" db="EMBL/GenBank/DDBJ databases">
        <authorList>
            <person name="Moran M.A."/>
            <person name="Ferriera S."/>
            <person name="Johnson J."/>
            <person name="Kravitz S."/>
            <person name="Beeson K."/>
            <person name="Sutton G."/>
            <person name="Rogers Y.-H."/>
            <person name="Friedman R."/>
            <person name="Frazier M."/>
            <person name="Venter J.C."/>
        </authorList>
    </citation>
    <scope>NUCLEOTIDE SEQUENCE [LARGE SCALE GENOMIC DNA]</scope>
    <source>
        <strain evidence="2 3">E-37</strain>
    </source>
</reference>
<evidence type="ECO:0000256" key="1">
    <source>
        <dbReference type="SAM" id="MobiDB-lite"/>
    </source>
</evidence>
<dbReference type="Proteomes" id="UP000005713">
    <property type="component" value="Unassembled WGS sequence"/>
</dbReference>
<accession>A3JZQ9</accession>
<evidence type="ECO:0000313" key="2">
    <source>
        <dbReference type="EMBL" id="EBA09962.1"/>
    </source>
</evidence>
<dbReference type="EMBL" id="AAYA01000002">
    <property type="protein sequence ID" value="EBA09962.1"/>
    <property type="molecule type" value="Genomic_DNA"/>
</dbReference>
<sequence>MPGSPEAPIFTHQGFLGQTVPFHAITYDKNGVCTSPATRDAVLRLIRDGGHSDTILFSHGWNNDWDDAMRLYRAFMEGVCAMADQRGDVLPGGLKPLFLGVSWPSAALLWPWEETPDLAAGTPEPVVESADAELLREDMDPDEAEALTAFLAGKDTITGAELSQLSELLAPQFAHPDEDETEASAQFTARDLEHTFRSADILAEGPEDDDGGFDSGGTIDDAPTDGVQAAGGPFSGVFGLRKVLRMATVLKMKDRGGVVGANGVAELLQRLLGETGTRLHIVGHSYGAKVTMTALSRVQAPRAVESVLLLQPAVNHLAFAQDVEGRPGGFRKVLERCRKPVLTTRSKNDIPLRHVFHLAVRRRSDLGEMQFASGVSQFAAMGGYGPHELAPGELLEVTLPDRGITYPDLSGHAVIDLNGDGRITGHSDVTNPYTFWAMLQNLR</sequence>
<dbReference type="SUPFAM" id="SSF53474">
    <property type="entry name" value="alpha/beta-Hydrolases"/>
    <property type="match status" value="1"/>
</dbReference>